<sequence>MKILIDAVLINLSFLLAYHLRFEVMTFIVFEKAALFKDYFGTLVFITLLWLAIFKLFGLYDKKISDFIDEAALLFVSVTFSSLFLFGLLFLYRGFWFSRLVILNAWIISFLSLFIFRFLLRLVKRLLLQKGIGLKSVLIVGAGDMGQTLGLRFMSDKTLERKPVAFIDDDAQKNGKVFHEIPVLGNSTDLLKLIKKLSAQEVIFATSRIPYQRILDLITECESLGISFKIVPGIFEIIASRVSVDEVGGVPLVTISEIGLAGFNAFIKRLVDVVMSFVLILFLSPFFILIALLIKLDSNGPIFFKQIRIGKDGKDFSMLKFRSMVQEAENMLLNIKDKSEVEGHIFKIRNDPRMTRIGRWIRRLSIDELPQLFNVFAGQMSLVGPRPPLPREVENYSPWHKKRLRVAPGITGLWQVSGRSLLPFEDMVRLDIYYIENWSLWLDVKILFRTIPVVLTAHGAF</sequence>
<evidence type="ECO:0000256" key="4">
    <source>
        <dbReference type="ARBA" id="ARBA00022692"/>
    </source>
</evidence>
<evidence type="ECO:0000256" key="2">
    <source>
        <dbReference type="ARBA" id="ARBA00006464"/>
    </source>
</evidence>
<evidence type="ECO:0000256" key="3">
    <source>
        <dbReference type="ARBA" id="ARBA00022679"/>
    </source>
</evidence>
<dbReference type="Pfam" id="PF13727">
    <property type="entry name" value="CoA_binding_3"/>
    <property type="match status" value="1"/>
</dbReference>
<gene>
    <name evidence="9" type="ORF">A2290_04500</name>
</gene>
<evidence type="ECO:0000256" key="1">
    <source>
        <dbReference type="ARBA" id="ARBA00004141"/>
    </source>
</evidence>
<dbReference type="EMBL" id="MEUA01000010">
    <property type="protein sequence ID" value="OGC16339.1"/>
    <property type="molecule type" value="Genomic_DNA"/>
</dbReference>
<feature type="transmembrane region" description="Helical" evidence="7">
    <location>
        <begin position="72"/>
        <end position="95"/>
    </location>
</feature>
<keyword evidence="4 7" id="KW-0812">Transmembrane</keyword>
<evidence type="ECO:0000256" key="5">
    <source>
        <dbReference type="ARBA" id="ARBA00022989"/>
    </source>
</evidence>
<evidence type="ECO:0000313" key="9">
    <source>
        <dbReference type="EMBL" id="OGC16339.1"/>
    </source>
</evidence>
<evidence type="ECO:0000256" key="6">
    <source>
        <dbReference type="ARBA" id="ARBA00023136"/>
    </source>
</evidence>
<dbReference type="Gene3D" id="3.40.50.720">
    <property type="entry name" value="NAD(P)-binding Rossmann-like Domain"/>
    <property type="match status" value="1"/>
</dbReference>
<comment type="subcellular location">
    <subcellularLocation>
        <location evidence="1">Membrane</location>
        <topology evidence="1">Multi-pass membrane protein</topology>
    </subcellularLocation>
</comment>
<keyword evidence="3" id="KW-0808">Transferase</keyword>
<dbReference type="GO" id="GO:0016020">
    <property type="term" value="C:membrane"/>
    <property type="evidence" value="ECO:0007669"/>
    <property type="project" value="UniProtKB-SubCell"/>
</dbReference>
<evidence type="ECO:0000259" key="8">
    <source>
        <dbReference type="Pfam" id="PF02397"/>
    </source>
</evidence>
<comment type="caution">
    <text evidence="9">The sequence shown here is derived from an EMBL/GenBank/DDBJ whole genome shotgun (WGS) entry which is preliminary data.</text>
</comment>
<dbReference type="PANTHER" id="PTHR30576">
    <property type="entry name" value="COLANIC BIOSYNTHESIS UDP-GLUCOSE LIPID CARRIER TRANSFERASE"/>
    <property type="match status" value="1"/>
</dbReference>
<name>A0A1F4S7E4_UNCSA</name>
<proteinExistence type="inferred from homology"/>
<feature type="transmembrane region" description="Helical" evidence="7">
    <location>
        <begin position="42"/>
        <end position="60"/>
    </location>
</feature>
<comment type="similarity">
    <text evidence="2">Belongs to the bacterial sugar transferase family.</text>
</comment>
<feature type="domain" description="Bacterial sugar transferase" evidence="8">
    <location>
        <begin position="268"/>
        <end position="455"/>
    </location>
</feature>
<dbReference type="Proteomes" id="UP000177905">
    <property type="component" value="Unassembled WGS sequence"/>
</dbReference>
<dbReference type="Pfam" id="PF02397">
    <property type="entry name" value="Bac_transf"/>
    <property type="match status" value="1"/>
</dbReference>
<dbReference type="InterPro" id="IPR003362">
    <property type="entry name" value="Bact_transf"/>
</dbReference>
<keyword evidence="5 7" id="KW-1133">Transmembrane helix</keyword>
<keyword evidence="6 7" id="KW-0472">Membrane</keyword>
<dbReference type="SUPFAM" id="SSF51735">
    <property type="entry name" value="NAD(P)-binding Rossmann-fold domains"/>
    <property type="match status" value="1"/>
</dbReference>
<evidence type="ECO:0000256" key="7">
    <source>
        <dbReference type="SAM" id="Phobius"/>
    </source>
</evidence>
<organism evidence="9 10">
    <name type="scientific">candidate division WOR-1 bacterium RIFOXYB2_FULL_36_35</name>
    <dbReference type="NCBI Taxonomy" id="1802578"/>
    <lineage>
        <taxon>Bacteria</taxon>
        <taxon>Bacillati</taxon>
        <taxon>Saganbacteria</taxon>
    </lineage>
</organism>
<dbReference type="GO" id="GO:0016780">
    <property type="term" value="F:phosphotransferase activity, for other substituted phosphate groups"/>
    <property type="evidence" value="ECO:0007669"/>
    <property type="project" value="TreeGrafter"/>
</dbReference>
<feature type="transmembrane region" description="Helical" evidence="7">
    <location>
        <begin position="7"/>
        <end position="30"/>
    </location>
</feature>
<dbReference type="InterPro" id="IPR036291">
    <property type="entry name" value="NAD(P)-bd_dom_sf"/>
</dbReference>
<dbReference type="PANTHER" id="PTHR30576:SF10">
    <property type="entry name" value="SLL5057 PROTEIN"/>
    <property type="match status" value="1"/>
</dbReference>
<protein>
    <recommendedName>
        <fullName evidence="8">Bacterial sugar transferase domain-containing protein</fullName>
    </recommendedName>
</protein>
<dbReference type="AlphaFoldDB" id="A0A1F4S7E4"/>
<dbReference type="NCBIfam" id="TIGR03025">
    <property type="entry name" value="EPS_sugtrans"/>
    <property type="match status" value="1"/>
</dbReference>
<feature type="transmembrane region" description="Helical" evidence="7">
    <location>
        <begin position="101"/>
        <end position="120"/>
    </location>
</feature>
<reference evidence="9 10" key="1">
    <citation type="journal article" date="2016" name="Nat. Commun.">
        <title>Thousands of microbial genomes shed light on interconnected biogeochemical processes in an aquifer system.</title>
        <authorList>
            <person name="Anantharaman K."/>
            <person name="Brown C.T."/>
            <person name="Hug L.A."/>
            <person name="Sharon I."/>
            <person name="Castelle C.J."/>
            <person name="Probst A.J."/>
            <person name="Thomas B.C."/>
            <person name="Singh A."/>
            <person name="Wilkins M.J."/>
            <person name="Karaoz U."/>
            <person name="Brodie E.L."/>
            <person name="Williams K.H."/>
            <person name="Hubbard S.S."/>
            <person name="Banfield J.F."/>
        </authorList>
    </citation>
    <scope>NUCLEOTIDE SEQUENCE [LARGE SCALE GENOMIC DNA]</scope>
</reference>
<dbReference type="InterPro" id="IPR017475">
    <property type="entry name" value="EPS_sugar_tfrase"/>
</dbReference>
<feature type="transmembrane region" description="Helical" evidence="7">
    <location>
        <begin position="273"/>
        <end position="294"/>
    </location>
</feature>
<accession>A0A1F4S7E4</accession>
<evidence type="ECO:0000313" key="10">
    <source>
        <dbReference type="Proteomes" id="UP000177905"/>
    </source>
</evidence>